<comment type="subcellular location">
    <subcellularLocation>
        <location evidence="1">Cell membrane</location>
        <topology evidence="1">Multi-pass membrane protein</topology>
    </subcellularLocation>
</comment>
<proteinExistence type="inferred from homology"/>
<dbReference type="InterPro" id="IPR036259">
    <property type="entry name" value="MFS_trans_sf"/>
</dbReference>
<dbReference type="Proteomes" id="UP000426246">
    <property type="component" value="Chromosome"/>
</dbReference>
<feature type="domain" description="Major facilitator superfamily (MFS) profile" evidence="9">
    <location>
        <begin position="15"/>
        <end position="475"/>
    </location>
</feature>
<feature type="transmembrane region" description="Helical" evidence="8">
    <location>
        <begin position="140"/>
        <end position="163"/>
    </location>
</feature>
<feature type="transmembrane region" description="Helical" evidence="8">
    <location>
        <begin position="225"/>
        <end position="248"/>
    </location>
</feature>
<dbReference type="PANTHER" id="PTHR42718:SF9">
    <property type="entry name" value="MAJOR FACILITATOR SUPERFAMILY MULTIDRUG TRANSPORTER MFSC"/>
    <property type="match status" value="1"/>
</dbReference>
<dbReference type="Gene3D" id="1.20.1250.20">
    <property type="entry name" value="MFS general substrate transporter like domains"/>
    <property type="match status" value="1"/>
</dbReference>
<accession>A0A6B8RV08</accession>
<reference evidence="11" key="1">
    <citation type="submission" date="2018-11" db="EMBL/GenBank/DDBJ databases">
        <title>Complete genome sequence of Paenibacillus sp. ML311-T8.</title>
        <authorList>
            <person name="Nam Y.-D."/>
            <person name="Kang J."/>
            <person name="Chung W.-H."/>
            <person name="Park Y.S."/>
        </authorList>
    </citation>
    <scope>NUCLEOTIDE SEQUENCE [LARGE SCALE GENOMIC DNA]</scope>
    <source>
        <strain evidence="11">ML311-T8</strain>
    </source>
</reference>
<evidence type="ECO:0000256" key="8">
    <source>
        <dbReference type="SAM" id="Phobius"/>
    </source>
</evidence>
<dbReference type="GO" id="GO:0005886">
    <property type="term" value="C:plasma membrane"/>
    <property type="evidence" value="ECO:0007669"/>
    <property type="project" value="UniProtKB-SubCell"/>
</dbReference>
<dbReference type="RefSeq" id="WP_155704759.1">
    <property type="nucleotide sequence ID" value="NZ_CP034235.1"/>
</dbReference>
<feature type="transmembrane region" description="Helical" evidence="8">
    <location>
        <begin position="401"/>
        <end position="422"/>
    </location>
</feature>
<dbReference type="KEGG" id="ppsc:EHS13_34400"/>
<comment type="similarity">
    <text evidence="2">Belongs to the major facilitator superfamily. EmrB family.</text>
</comment>
<keyword evidence="3" id="KW-0813">Transport</keyword>
<feature type="transmembrane region" description="Helical" evidence="8">
    <location>
        <begin position="106"/>
        <end position="128"/>
    </location>
</feature>
<dbReference type="Pfam" id="PF07690">
    <property type="entry name" value="MFS_1"/>
    <property type="match status" value="1"/>
</dbReference>
<feature type="transmembrane region" description="Helical" evidence="8">
    <location>
        <begin position="202"/>
        <end position="219"/>
    </location>
</feature>
<keyword evidence="11" id="KW-1185">Reference proteome</keyword>
<feature type="transmembrane region" description="Helical" evidence="8">
    <location>
        <begin position="81"/>
        <end position="100"/>
    </location>
</feature>
<dbReference type="NCBIfam" id="TIGR00711">
    <property type="entry name" value="efflux_EmrB"/>
    <property type="match status" value="1"/>
</dbReference>
<dbReference type="Gene3D" id="1.20.1720.10">
    <property type="entry name" value="Multidrug resistance protein D"/>
    <property type="match status" value="1"/>
</dbReference>
<evidence type="ECO:0000313" key="11">
    <source>
        <dbReference type="Proteomes" id="UP000426246"/>
    </source>
</evidence>
<keyword evidence="4" id="KW-1003">Cell membrane</keyword>
<dbReference type="PROSITE" id="PS50850">
    <property type="entry name" value="MFS"/>
    <property type="match status" value="1"/>
</dbReference>
<evidence type="ECO:0000256" key="5">
    <source>
        <dbReference type="ARBA" id="ARBA00022692"/>
    </source>
</evidence>
<feature type="transmembrane region" description="Helical" evidence="8">
    <location>
        <begin position="452"/>
        <end position="470"/>
    </location>
</feature>
<evidence type="ECO:0000256" key="7">
    <source>
        <dbReference type="ARBA" id="ARBA00023136"/>
    </source>
</evidence>
<dbReference type="InterPro" id="IPR011701">
    <property type="entry name" value="MFS"/>
</dbReference>
<evidence type="ECO:0000313" key="10">
    <source>
        <dbReference type="EMBL" id="QGQ99594.1"/>
    </source>
</evidence>
<dbReference type="AlphaFoldDB" id="A0A6B8RV08"/>
<protein>
    <submittedName>
        <fullName evidence="10">DHA2 family efflux MFS transporter permease subunit</fullName>
    </submittedName>
</protein>
<feature type="transmembrane region" description="Helical" evidence="8">
    <location>
        <begin position="12"/>
        <end position="41"/>
    </location>
</feature>
<keyword evidence="6 8" id="KW-1133">Transmembrane helix</keyword>
<feature type="transmembrane region" description="Helical" evidence="8">
    <location>
        <begin position="359"/>
        <end position="380"/>
    </location>
</feature>
<dbReference type="PANTHER" id="PTHR42718">
    <property type="entry name" value="MAJOR FACILITATOR SUPERFAMILY MULTIDRUG TRANSPORTER MFSC"/>
    <property type="match status" value="1"/>
</dbReference>
<feature type="transmembrane region" description="Helical" evidence="8">
    <location>
        <begin position="305"/>
        <end position="322"/>
    </location>
</feature>
<dbReference type="CDD" id="cd17503">
    <property type="entry name" value="MFS_LmrB_MDR_like"/>
    <property type="match status" value="1"/>
</dbReference>
<sequence>MSTAVDMKNIRFWPVMTAIFFGSFLTILSISMINIALPALIDDFHSSLSTIQWTLTGFMLSLGTIAPLTGYLGDKFGYKRVYLFAIIGFTVFSLLCGFAWSATSLIVFRIIQGMFSGLVLPATMTIIFQVIPRAKQPMAISLWALSAMLAPAFGPTISGWLIQYYSWKWLFFINVPIGLLAIVLIIFMIPHYRLSVAKSLDVLGLVTVILSSASLLVALSQGHSWGWTSLRVLGLFAFGLLMLAIFIVRELRADEPLLNLKVFKNIRFTLSLITTTIVTISLYSGTFLTPLFLQTVQHVTPLDTGIILLPASLAMAVAMPLIGKLYTKLGPRALSVPGILLIVIGTLAVSWLSTSTSHLYIIFWMTIRNIGVALTMMPSSNAGMEEIPAVLSGHASAITNWVRNVFGSFAIALFSTLLASHIPTHAATLAAEGAGNEQTITLLAYTMSVNDVYLLATFIALIALPFTWMVKKHKPKEALVPAEVVA</sequence>
<keyword evidence="7 8" id="KW-0472">Membrane</keyword>
<evidence type="ECO:0000259" key="9">
    <source>
        <dbReference type="PROSITE" id="PS50850"/>
    </source>
</evidence>
<evidence type="ECO:0000256" key="2">
    <source>
        <dbReference type="ARBA" id="ARBA00008537"/>
    </source>
</evidence>
<dbReference type="EMBL" id="CP034235">
    <property type="protein sequence ID" value="QGQ99594.1"/>
    <property type="molecule type" value="Genomic_DNA"/>
</dbReference>
<dbReference type="InterPro" id="IPR020846">
    <property type="entry name" value="MFS_dom"/>
</dbReference>
<organism evidence="10 11">
    <name type="scientific">Paenibacillus psychroresistens</name>
    <dbReference type="NCBI Taxonomy" id="1778678"/>
    <lineage>
        <taxon>Bacteria</taxon>
        <taxon>Bacillati</taxon>
        <taxon>Bacillota</taxon>
        <taxon>Bacilli</taxon>
        <taxon>Bacillales</taxon>
        <taxon>Paenibacillaceae</taxon>
        <taxon>Paenibacillus</taxon>
    </lineage>
</organism>
<evidence type="ECO:0000256" key="4">
    <source>
        <dbReference type="ARBA" id="ARBA00022475"/>
    </source>
</evidence>
<feature type="transmembrane region" description="Helical" evidence="8">
    <location>
        <begin position="268"/>
        <end position="293"/>
    </location>
</feature>
<feature type="transmembrane region" description="Helical" evidence="8">
    <location>
        <begin position="53"/>
        <end position="72"/>
    </location>
</feature>
<dbReference type="OrthoDB" id="9816041at2"/>
<evidence type="ECO:0000256" key="6">
    <source>
        <dbReference type="ARBA" id="ARBA00022989"/>
    </source>
</evidence>
<gene>
    <name evidence="10" type="ORF">EHS13_34400</name>
</gene>
<dbReference type="InterPro" id="IPR004638">
    <property type="entry name" value="EmrB-like"/>
</dbReference>
<evidence type="ECO:0000256" key="3">
    <source>
        <dbReference type="ARBA" id="ARBA00022448"/>
    </source>
</evidence>
<keyword evidence="5 8" id="KW-0812">Transmembrane</keyword>
<feature type="transmembrane region" description="Helical" evidence="8">
    <location>
        <begin position="334"/>
        <end position="353"/>
    </location>
</feature>
<dbReference type="GO" id="GO:0022857">
    <property type="term" value="F:transmembrane transporter activity"/>
    <property type="evidence" value="ECO:0007669"/>
    <property type="project" value="InterPro"/>
</dbReference>
<evidence type="ECO:0000256" key="1">
    <source>
        <dbReference type="ARBA" id="ARBA00004651"/>
    </source>
</evidence>
<name>A0A6B8RV08_9BACL</name>
<feature type="transmembrane region" description="Helical" evidence="8">
    <location>
        <begin position="169"/>
        <end position="190"/>
    </location>
</feature>
<dbReference type="SUPFAM" id="SSF103473">
    <property type="entry name" value="MFS general substrate transporter"/>
    <property type="match status" value="1"/>
</dbReference>